<dbReference type="GO" id="GO:0005886">
    <property type="term" value="C:plasma membrane"/>
    <property type="evidence" value="ECO:0007669"/>
    <property type="project" value="TreeGrafter"/>
</dbReference>
<dbReference type="InterPro" id="IPR003439">
    <property type="entry name" value="ABC_transporter-like_ATP-bd"/>
</dbReference>
<reference evidence="5" key="1">
    <citation type="submission" date="2017-04" db="EMBL/GenBank/DDBJ databases">
        <authorList>
            <person name="Varghese N."/>
            <person name="Submissions S."/>
        </authorList>
    </citation>
    <scope>NUCLEOTIDE SEQUENCE [LARGE SCALE GENOMIC DNA]</scope>
    <source>
        <strain evidence="5">DSM 12126</strain>
    </source>
</reference>
<feature type="domain" description="ABC transporter" evidence="3">
    <location>
        <begin position="2"/>
        <end position="206"/>
    </location>
</feature>
<dbReference type="SMART" id="SM00382">
    <property type="entry name" value="AAA"/>
    <property type="match status" value="1"/>
</dbReference>
<dbReference type="OrthoDB" id="9782239at2"/>
<gene>
    <name evidence="4" type="ORF">SAMN04488524_4288</name>
</gene>
<dbReference type="PANTHER" id="PTHR24220">
    <property type="entry name" value="IMPORT ATP-BINDING PROTEIN"/>
    <property type="match status" value="1"/>
</dbReference>
<dbReference type="InterPro" id="IPR027417">
    <property type="entry name" value="P-loop_NTPase"/>
</dbReference>
<dbReference type="STRING" id="151894.SAMN04488524_4288"/>
<dbReference type="GO" id="GO:0022857">
    <property type="term" value="F:transmembrane transporter activity"/>
    <property type="evidence" value="ECO:0007669"/>
    <property type="project" value="TreeGrafter"/>
</dbReference>
<dbReference type="Gene3D" id="3.40.50.300">
    <property type="entry name" value="P-loop containing nucleotide triphosphate hydrolases"/>
    <property type="match status" value="1"/>
</dbReference>
<protein>
    <submittedName>
        <fullName evidence="4">Putative ABC transport system ATP-binding protein</fullName>
    </submittedName>
</protein>
<dbReference type="InterPro" id="IPR003593">
    <property type="entry name" value="AAA+_ATPase"/>
</dbReference>
<organism evidence="4 5">
    <name type="scientific">Pedobacter africanus</name>
    <dbReference type="NCBI Taxonomy" id="151894"/>
    <lineage>
        <taxon>Bacteria</taxon>
        <taxon>Pseudomonadati</taxon>
        <taxon>Bacteroidota</taxon>
        <taxon>Sphingobacteriia</taxon>
        <taxon>Sphingobacteriales</taxon>
        <taxon>Sphingobacteriaceae</taxon>
        <taxon>Pedobacter</taxon>
    </lineage>
</organism>
<proteinExistence type="predicted"/>
<keyword evidence="5" id="KW-1185">Reference proteome</keyword>
<evidence type="ECO:0000313" key="4">
    <source>
        <dbReference type="EMBL" id="SMD02703.1"/>
    </source>
</evidence>
<accession>A0A1W2DZ21</accession>
<keyword evidence="1" id="KW-0547">Nucleotide-binding</keyword>
<dbReference type="Proteomes" id="UP000192756">
    <property type="component" value="Unassembled WGS sequence"/>
</dbReference>
<evidence type="ECO:0000259" key="3">
    <source>
        <dbReference type="PROSITE" id="PS50893"/>
    </source>
</evidence>
<evidence type="ECO:0000256" key="2">
    <source>
        <dbReference type="ARBA" id="ARBA00022840"/>
    </source>
</evidence>
<dbReference type="GO" id="GO:0016887">
    <property type="term" value="F:ATP hydrolysis activity"/>
    <property type="evidence" value="ECO:0007669"/>
    <property type="project" value="InterPro"/>
</dbReference>
<keyword evidence="2 4" id="KW-0067">ATP-binding</keyword>
<dbReference type="RefSeq" id="WP_084241082.1">
    <property type="nucleotide sequence ID" value="NZ_FWXT01000004.1"/>
</dbReference>
<dbReference type="PANTHER" id="PTHR24220:SF659">
    <property type="entry name" value="TRANSPORTER, PUTATIVE-RELATED"/>
    <property type="match status" value="1"/>
</dbReference>
<dbReference type="AlphaFoldDB" id="A0A1W2DZ21"/>
<dbReference type="InterPro" id="IPR015854">
    <property type="entry name" value="ABC_transpr_LolD-like"/>
</dbReference>
<dbReference type="PROSITE" id="PS50893">
    <property type="entry name" value="ABC_TRANSPORTER_2"/>
    <property type="match status" value="1"/>
</dbReference>
<dbReference type="EMBL" id="FWXT01000004">
    <property type="protein sequence ID" value="SMD02703.1"/>
    <property type="molecule type" value="Genomic_DNA"/>
</dbReference>
<dbReference type="GO" id="GO:0005524">
    <property type="term" value="F:ATP binding"/>
    <property type="evidence" value="ECO:0007669"/>
    <property type="project" value="UniProtKB-KW"/>
</dbReference>
<dbReference type="SUPFAM" id="SSF52540">
    <property type="entry name" value="P-loop containing nucleoside triphosphate hydrolases"/>
    <property type="match status" value="1"/>
</dbReference>
<dbReference type="PROSITE" id="PS00211">
    <property type="entry name" value="ABC_TRANSPORTER_1"/>
    <property type="match status" value="1"/>
</dbReference>
<evidence type="ECO:0000313" key="5">
    <source>
        <dbReference type="Proteomes" id="UP000192756"/>
    </source>
</evidence>
<dbReference type="InterPro" id="IPR017871">
    <property type="entry name" value="ABC_transporter-like_CS"/>
</dbReference>
<evidence type="ECO:0000256" key="1">
    <source>
        <dbReference type="ARBA" id="ARBA00022741"/>
    </source>
</evidence>
<dbReference type="Pfam" id="PF00005">
    <property type="entry name" value="ABC_tran"/>
    <property type="match status" value="1"/>
</dbReference>
<name>A0A1W2DZ21_9SPHI</name>
<sequence length="209" mass="22852">MISIKSVSHQYTGGHSISFKDWQIRHGEQWLLLGESGSGKTTLLHILTGILQPKAGEVMINETSIYSLSSKALDQFRGQNIGIIFQRPHLIKSLSISDNLVLAQSFAGLPTDLNRVNEVLGSLGIADKKHAYPNQLSQGQLQRVSIARAAINKPELLIADEPTSSLDDRNATAVLELLLQQSGINQATLVVATHDKRVKDAFSNTYQLS</sequence>